<comment type="function">
    <text evidence="2">NDH-1 shuttles electrons from NADH, via FMN and iron-sulfur (Fe-S) centers, to quinones in the respiratory chain. Couples the redox reaction to proton translocation (for every two electrons transferred, four hydrogen ions are translocated across the cytoplasmic membrane), and thus conserves the redox energy in a proton gradient.</text>
</comment>
<keyword evidence="2" id="KW-0472">Membrane</keyword>
<keyword evidence="2" id="KW-0812">Transmembrane</keyword>
<dbReference type="InterPro" id="IPR042106">
    <property type="entry name" value="Nuo/plastoQ_OxRdtase_6_NuoJ"/>
</dbReference>
<organism evidence="3 4">
    <name type="scientific">Candidatus Electrothrix aarhusensis</name>
    <dbReference type="NCBI Taxonomy" id="1859131"/>
    <lineage>
        <taxon>Bacteria</taxon>
        <taxon>Pseudomonadati</taxon>
        <taxon>Thermodesulfobacteriota</taxon>
        <taxon>Desulfobulbia</taxon>
        <taxon>Desulfobulbales</taxon>
        <taxon>Desulfobulbaceae</taxon>
        <taxon>Candidatus Electrothrix</taxon>
    </lineage>
</organism>
<dbReference type="PANTHER" id="PTHR33269">
    <property type="entry name" value="NADH-UBIQUINONE OXIDOREDUCTASE CHAIN 6"/>
    <property type="match status" value="1"/>
</dbReference>
<feature type="transmembrane region" description="Helical" evidence="2">
    <location>
        <begin position="144"/>
        <end position="166"/>
    </location>
</feature>
<dbReference type="InterPro" id="IPR001457">
    <property type="entry name" value="NADH_UbQ/plastoQ_OxRdtase_su6"/>
</dbReference>
<evidence type="ECO:0000256" key="2">
    <source>
        <dbReference type="RuleBase" id="RU004429"/>
    </source>
</evidence>
<comment type="caution">
    <text evidence="3">The sequence shown here is derived from an EMBL/GenBank/DDBJ whole genome shotgun (WGS) entry which is preliminary data.</text>
</comment>
<dbReference type="EMBL" id="MTKO01000087">
    <property type="protein sequence ID" value="RWX44858.1"/>
    <property type="molecule type" value="Genomic_DNA"/>
</dbReference>
<feature type="transmembrane region" description="Helical" evidence="2">
    <location>
        <begin position="6"/>
        <end position="23"/>
    </location>
</feature>
<feature type="transmembrane region" description="Helical" evidence="2">
    <location>
        <begin position="30"/>
        <end position="51"/>
    </location>
</feature>
<keyword evidence="2" id="KW-1133">Transmembrane helix</keyword>
<evidence type="ECO:0000313" key="4">
    <source>
        <dbReference type="Proteomes" id="UP000287853"/>
    </source>
</evidence>
<feature type="transmembrane region" description="Helical" evidence="2">
    <location>
        <begin position="57"/>
        <end position="80"/>
    </location>
</feature>
<keyword evidence="2" id="KW-0874">Quinone</keyword>
<sequence>MTDILFYILAAVLVTLSCCAVSLPNLLHSAIALIGSFLITAALYIMLQIELLALAQIMLYVGGIVIFMLLIILLTTGLGVDNKLSKVSIGKWLGNGLITGALFTGLLYFFTENSSNLLDATASKAAPITIDQVGIRLLSPTNGFIVPFEVISLLLLAALVGAVVIARKDDDKEEDRS</sequence>
<proteinExistence type="inferred from homology"/>
<feature type="transmembrane region" description="Helical" evidence="2">
    <location>
        <begin position="92"/>
        <end position="110"/>
    </location>
</feature>
<dbReference type="GO" id="GO:0048038">
    <property type="term" value="F:quinone binding"/>
    <property type="evidence" value="ECO:0007669"/>
    <property type="project" value="UniProtKB-UniRule"/>
</dbReference>
<comment type="similarity">
    <text evidence="1 2">Belongs to the complex I subunit 6 family.</text>
</comment>
<evidence type="ECO:0000313" key="3">
    <source>
        <dbReference type="EMBL" id="RWX44858.1"/>
    </source>
</evidence>
<accession>A0A3S3QHU0</accession>
<dbReference type="GO" id="GO:0016491">
    <property type="term" value="F:oxidoreductase activity"/>
    <property type="evidence" value="ECO:0007669"/>
    <property type="project" value="UniProtKB-KW"/>
</dbReference>
<gene>
    <name evidence="3" type="ORF">H206_01290</name>
</gene>
<dbReference type="Gene3D" id="1.20.120.1200">
    <property type="entry name" value="NADH-ubiquinone/plastoquinone oxidoreductase chain 6, subunit NuoJ"/>
    <property type="match status" value="1"/>
</dbReference>
<protein>
    <recommendedName>
        <fullName evidence="2">NADH-quinone oxidoreductase subunit J</fullName>
        <ecNumber evidence="2">7.1.1.-</ecNumber>
    </recommendedName>
</protein>
<dbReference type="GO" id="GO:0005886">
    <property type="term" value="C:plasma membrane"/>
    <property type="evidence" value="ECO:0007669"/>
    <property type="project" value="UniProtKB-SubCell"/>
</dbReference>
<comment type="catalytic activity">
    <reaction evidence="2">
        <text>a quinone + NADH + 5 H(+)(in) = a quinol + NAD(+) + 4 H(+)(out)</text>
        <dbReference type="Rhea" id="RHEA:57888"/>
        <dbReference type="ChEBI" id="CHEBI:15378"/>
        <dbReference type="ChEBI" id="CHEBI:24646"/>
        <dbReference type="ChEBI" id="CHEBI:57540"/>
        <dbReference type="ChEBI" id="CHEBI:57945"/>
        <dbReference type="ChEBI" id="CHEBI:132124"/>
    </reaction>
</comment>
<dbReference type="Proteomes" id="UP000287853">
    <property type="component" value="Unassembled WGS sequence"/>
</dbReference>
<dbReference type="PANTHER" id="PTHR33269:SF17">
    <property type="entry name" value="NADH-UBIQUINONE OXIDOREDUCTASE CHAIN 6"/>
    <property type="match status" value="1"/>
</dbReference>
<keyword evidence="4" id="KW-1185">Reference proteome</keyword>
<keyword evidence="2" id="KW-1003">Cell membrane</keyword>
<evidence type="ECO:0000256" key="1">
    <source>
        <dbReference type="ARBA" id="ARBA00005698"/>
    </source>
</evidence>
<dbReference type="AlphaFoldDB" id="A0A3S3QHU0"/>
<keyword evidence="2" id="KW-0520">NAD</keyword>
<dbReference type="EC" id="7.1.1.-" evidence="2"/>
<name>A0A3S3QHU0_9BACT</name>
<keyword evidence="3" id="KW-0560">Oxidoreductase</keyword>
<reference evidence="3 4" key="1">
    <citation type="submission" date="2017-01" db="EMBL/GenBank/DDBJ databases">
        <title>The cable genome- insights into the physiology and evolution of filamentous bacteria capable of sulfide oxidation via long distance electron transfer.</title>
        <authorList>
            <person name="Schreiber L."/>
            <person name="Bjerg J.T."/>
            <person name="Boggild A."/>
            <person name="Van De Vossenberg J."/>
            <person name="Meysman F."/>
            <person name="Nielsen L.P."/>
            <person name="Schramm A."/>
            <person name="Kjeldsen K.U."/>
        </authorList>
    </citation>
    <scope>NUCLEOTIDE SEQUENCE [LARGE SCALE GENOMIC DNA]</scope>
    <source>
        <strain evidence="3">MCF</strain>
    </source>
</reference>
<comment type="subcellular location">
    <subcellularLocation>
        <location evidence="2">Cell membrane</location>
        <topology evidence="2">Multi-pass membrane protein</topology>
    </subcellularLocation>
</comment>
<dbReference type="GO" id="GO:0008137">
    <property type="term" value="F:NADH dehydrogenase (ubiquinone) activity"/>
    <property type="evidence" value="ECO:0007669"/>
    <property type="project" value="UniProtKB-UniRule"/>
</dbReference>
<dbReference type="Pfam" id="PF00499">
    <property type="entry name" value="Oxidored_q3"/>
    <property type="match status" value="1"/>
</dbReference>